<reference evidence="2 3" key="1">
    <citation type="submission" date="2024-01" db="EMBL/GenBank/DDBJ databases">
        <title>The genomes of 5 underutilized Papilionoideae crops provide insights into root nodulation and disease resistanc.</title>
        <authorList>
            <person name="Jiang F."/>
        </authorList>
    </citation>
    <scope>NUCLEOTIDE SEQUENCE [LARGE SCALE GENOMIC DNA]</scope>
    <source>
        <strain evidence="2">LVBAO_FW01</strain>
        <tissue evidence="2">Leaves</tissue>
    </source>
</reference>
<dbReference type="Proteomes" id="UP001367508">
    <property type="component" value="Unassembled WGS sequence"/>
</dbReference>
<keyword evidence="3" id="KW-1185">Reference proteome</keyword>
<gene>
    <name evidence="2" type="ORF">VNO77_27737</name>
</gene>
<name>A0AAN9KVU2_CANGL</name>
<evidence type="ECO:0000256" key="1">
    <source>
        <dbReference type="SAM" id="MobiDB-lite"/>
    </source>
</evidence>
<protein>
    <submittedName>
        <fullName evidence="2">Uncharacterized protein</fullName>
    </submittedName>
</protein>
<accession>A0AAN9KVU2</accession>
<dbReference type="AlphaFoldDB" id="A0AAN9KVU2"/>
<proteinExistence type="predicted"/>
<sequence>MGANSLGARLVNGYRVITKLIEKYFGQCYLWIEISRKKPDRRFLGQRCRSCCKSIGMVTLLDRSRNQEGIHHEPNTHPKAEFMVCWENGDWDRACGVLGDRCVQVGIVGVDVVWEKERKAKNSGTSPQSFGSSDYQRRFRVLRPPGASFTKFPIKAPLPAPLTQAQDRDIEASSKLRRCAWGHRGRPNLFKCGTNPTSPVSLGRPRPSGALTHENRRNSARNVQLHMAKVVSNWVREAACIGGDQRPIRGMQSRVEFASNREIDALYPPRGLAWQAQS</sequence>
<evidence type="ECO:0000313" key="3">
    <source>
        <dbReference type="Proteomes" id="UP001367508"/>
    </source>
</evidence>
<feature type="region of interest" description="Disordered" evidence="1">
    <location>
        <begin position="193"/>
        <end position="217"/>
    </location>
</feature>
<comment type="caution">
    <text evidence="2">The sequence shown here is derived from an EMBL/GenBank/DDBJ whole genome shotgun (WGS) entry which is preliminary data.</text>
</comment>
<evidence type="ECO:0000313" key="2">
    <source>
        <dbReference type="EMBL" id="KAK7324211.1"/>
    </source>
</evidence>
<dbReference type="EMBL" id="JAYMYQ010000006">
    <property type="protein sequence ID" value="KAK7324211.1"/>
    <property type="molecule type" value="Genomic_DNA"/>
</dbReference>
<organism evidence="2 3">
    <name type="scientific">Canavalia gladiata</name>
    <name type="common">Sword bean</name>
    <name type="synonym">Dolichos gladiatus</name>
    <dbReference type="NCBI Taxonomy" id="3824"/>
    <lineage>
        <taxon>Eukaryota</taxon>
        <taxon>Viridiplantae</taxon>
        <taxon>Streptophyta</taxon>
        <taxon>Embryophyta</taxon>
        <taxon>Tracheophyta</taxon>
        <taxon>Spermatophyta</taxon>
        <taxon>Magnoliopsida</taxon>
        <taxon>eudicotyledons</taxon>
        <taxon>Gunneridae</taxon>
        <taxon>Pentapetalae</taxon>
        <taxon>rosids</taxon>
        <taxon>fabids</taxon>
        <taxon>Fabales</taxon>
        <taxon>Fabaceae</taxon>
        <taxon>Papilionoideae</taxon>
        <taxon>50 kb inversion clade</taxon>
        <taxon>NPAAA clade</taxon>
        <taxon>indigoferoid/millettioid clade</taxon>
        <taxon>Phaseoleae</taxon>
        <taxon>Canavalia</taxon>
    </lineage>
</organism>